<accession>A0AAV3ABF7</accession>
<proteinExistence type="inferred from homology"/>
<evidence type="ECO:0000313" key="11">
    <source>
        <dbReference type="EMBL" id="DBA28606.1"/>
    </source>
</evidence>
<evidence type="ECO:0000256" key="10">
    <source>
        <dbReference type="ARBA" id="ARBA00031497"/>
    </source>
</evidence>
<dbReference type="EMBL" id="DYDO01000003">
    <property type="protein sequence ID" value="DBA28606.1"/>
    <property type="molecule type" value="Genomic_DNA"/>
</dbReference>
<dbReference type="GO" id="GO:0045271">
    <property type="term" value="C:respiratory chain complex I"/>
    <property type="evidence" value="ECO:0007669"/>
    <property type="project" value="InterPro"/>
</dbReference>
<keyword evidence="6" id="KW-1133">Transmembrane helix</keyword>
<keyword evidence="4" id="KW-0812">Transmembrane</keyword>
<evidence type="ECO:0000256" key="1">
    <source>
        <dbReference type="ARBA" id="ARBA00004292"/>
    </source>
</evidence>
<evidence type="ECO:0000256" key="5">
    <source>
        <dbReference type="ARBA" id="ARBA00022792"/>
    </source>
</evidence>
<comment type="caution">
    <text evidence="11">The sequence shown here is derived from an EMBL/GenBank/DDBJ whole genome shotgun (WGS) entry which is preliminary data.</text>
</comment>
<dbReference type="Proteomes" id="UP001181693">
    <property type="component" value="Unassembled WGS sequence"/>
</dbReference>
<gene>
    <name evidence="11" type="ORF">GDO54_008934</name>
</gene>
<name>A0AAV3ABF7_PYXAD</name>
<evidence type="ECO:0000256" key="2">
    <source>
        <dbReference type="ARBA" id="ARBA00008699"/>
    </source>
</evidence>
<dbReference type="AlphaFoldDB" id="A0AAV3ABF7"/>
<reference evidence="11" key="1">
    <citation type="thesis" date="2020" institute="ProQuest LLC" country="789 East Eisenhower Parkway, Ann Arbor, MI, USA">
        <title>Comparative Genomics and Chromosome Evolution.</title>
        <authorList>
            <person name="Mudd A.B."/>
        </authorList>
    </citation>
    <scope>NUCLEOTIDE SEQUENCE</scope>
    <source>
        <strain evidence="11">1538</strain>
        <tissue evidence="11">Blood</tissue>
    </source>
</reference>
<evidence type="ECO:0000256" key="7">
    <source>
        <dbReference type="ARBA" id="ARBA00023128"/>
    </source>
</evidence>
<comment type="subcellular location">
    <subcellularLocation>
        <location evidence="1">Mitochondrion inner membrane</location>
        <topology evidence="1">Multi-pass membrane protein</topology>
        <orientation evidence="1">Matrix side</orientation>
    </subcellularLocation>
</comment>
<sequence>MGYWDIPDGTQCLEKTWIATKLAAAVGAAGSAYNVVLFPSKTVLEGIRRAGGGTLTMASLGAIFGITTCVTAQVREKPDDPINYFIGGCSSGILLGVKAHSYSTGTTACLALGGLALLAKCSKKNGWEWIPSEPKL</sequence>
<keyword evidence="8" id="KW-0472">Membrane</keyword>
<keyword evidence="12" id="KW-1185">Reference proteome</keyword>
<keyword evidence="7" id="KW-0496">Mitochondrion</keyword>
<dbReference type="PANTHER" id="PTHR21382">
    <property type="entry name" value="NADH-UBIQUINONE OXIDOREDUCTASE SUBUNIT"/>
    <property type="match status" value="1"/>
</dbReference>
<protein>
    <recommendedName>
        <fullName evidence="3">NADH dehydrogenase [ubiquinone] 1 alpha subcomplex subunit 11</fullName>
    </recommendedName>
    <alternativeName>
        <fullName evidence="9">Complex I-B14.7</fullName>
    </alternativeName>
    <alternativeName>
        <fullName evidence="10">NADH-ubiquinone oxidoreductase subunit B14.7</fullName>
    </alternativeName>
</protein>
<dbReference type="GO" id="GO:0006120">
    <property type="term" value="P:mitochondrial electron transport, NADH to ubiquinone"/>
    <property type="evidence" value="ECO:0007669"/>
    <property type="project" value="InterPro"/>
</dbReference>
<comment type="similarity">
    <text evidence="2">Belongs to the complex I NDUFA11 subunit family.</text>
</comment>
<evidence type="ECO:0000256" key="8">
    <source>
        <dbReference type="ARBA" id="ARBA00023136"/>
    </source>
</evidence>
<evidence type="ECO:0000256" key="9">
    <source>
        <dbReference type="ARBA" id="ARBA00030608"/>
    </source>
</evidence>
<dbReference type="GO" id="GO:0005743">
    <property type="term" value="C:mitochondrial inner membrane"/>
    <property type="evidence" value="ECO:0007669"/>
    <property type="project" value="UniProtKB-SubCell"/>
</dbReference>
<evidence type="ECO:0000256" key="6">
    <source>
        <dbReference type="ARBA" id="ARBA00022989"/>
    </source>
</evidence>
<evidence type="ECO:0000313" key="12">
    <source>
        <dbReference type="Proteomes" id="UP001181693"/>
    </source>
</evidence>
<keyword evidence="5" id="KW-0999">Mitochondrion inner membrane</keyword>
<dbReference type="PANTHER" id="PTHR21382:SF1">
    <property type="entry name" value="NADH DEHYDROGENASE [UBIQUINONE] 1 ALPHA SUBCOMPLEX SUBUNIT 11"/>
    <property type="match status" value="1"/>
</dbReference>
<evidence type="ECO:0000256" key="4">
    <source>
        <dbReference type="ARBA" id="ARBA00022692"/>
    </source>
</evidence>
<organism evidence="11 12">
    <name type="scientific">Pyxicephalus adspersus</name>
    <name type="common">African bullfrog</name>
    <dbReference type="NCBI Taxonomy" id="30357"/>
    <lineage>
        <taxon>Eukaryota</taxon>
        <taxon>Metazoa</taxon>
        <taxon>Chordata</taxon>
        <taxon>Craniata</taxon>
        <taxon>Vertebrata</taxon>
        <taxon>Euteleostomi</taxon>
        <taxon>Amphibia</taxon>
        <taxon>Batrachia</taxon>
        <taxon>Anura</taxon>
        <taxon>Neobatrachia</taxon>
        <taxon>Ranoidea</taxon>
        <taxon>Pyxicephalidae</taxon>
        <taxon>Pyxicephalinae</taxon>
        <taxon>Pyxicephalus</taxon>
    </lineage>
</organism>
<dbReference type="InterPro" id="IPR039205">
    <property type="entry name" value="NDUFA11"/>
</dbReference>
<evidence type="ECO:0000256" key="3">
    <source>
        <dbReference type="ARBA" id="ARBA00018191"/>
    </source>
</evidence>